<dbReference type="EMBL" id="BSYO01000005">
    <property type="protein sequence ID" value="GMH05034.1"/>
    <property type="molecule type" value="Genomic_DNA"/>
</dbReference>
<keyword evidence="2" id="KW-1185">Reference proteome</keyword>
<comment type="caution">
    <text evidence="1">The sequence shown here is derived from an EMBL/GenBank/DDBJ whole genome shotgun (WGS) entry which is preliminary data.</text>
</comment>
<dbReference type="Proteomes" id="UP001279734">
    <property type="component" value="Unassembled WGS sequence"/>
</dbReference>
<accession>A0AAD3S666</accession>
<reference evidence="1" key="1">
    <citation type="submission" date="2023-05" db="EMBL/GenBank/DDBJ databases">
        <title>Nepenthes gracilis genome sequencing.</title>
        <authorList>
            <person name="Fukushima K."/>
        </authorList>
    </citation>
    <scope>NUCLEOTIDE SEQUENCE</scope>
    <source>
        <strain evidence="1">SING2019-196</strain>
    </source>
</reference>
<sequence length="85" mass="9450">MGTKSELKIVALLLIIIAVFALLPLMMVRADRQVGGDWLHGEAAGLQDDQGQAAVKVTGKFMQEDYDYYDFYRKHEDIPSPGVGH</sequence>
<gene>
    <name evidence="1" type="ORF">Nepgr_006874</name>
</gene>
<evidence type="ECO:0000313" key="2">
    <source>
        <dbReference type="Proteomes" id="UP001279734"/>
    </source>
</evidence>
<proteinExistence type="predicted"/>
<organism evidence="1 2">
    <name type="scientific">Nepenthes gracilis</name>
    <name type="common">Slender pitcher plant</name>
    <dbReference type="NCBI Taxonomy" id="150966"/>
    <lineage>
        <taxon>Eukaryota</taxon>
        <taxon>Viridiplantae</taxon>
        <taxon>Streptophyta</taxon>
        <taxon>Embryophyta</taxon>
        <taxon>Tracheophyta</taxon>
        <taxon>Spermatophyta</taxon>
        <taxon>Magnoliopsida</taxon>
        <taxon>eudicotyledons</taxon>
        <taxon>Gunneridae</taxon>
        <taxon>Pentapetalae</taxon>
        <taxon>Caryophyllales</taxon>
        <taxon>Nepenthaceae</taxon>
        <taxon>Nepenthes</taxon>
    </lineage>
</organism>
<dbReference type="AlphaFoldDB" id="A0AAD3S666"/>
<protein>
    <submittedName>
        <fullName evidence="1">Uncharacterized protein</fullName>
    </submittedName>
</protein>
<evidence type="ECO:0000313" key="1">
    <source>
        <dbReference type="EMBL" id="GMH05034.1"/>
    </source>
</evidence>
<name>A0AAD3S666_NEPGR</name>